<feature type="region of interest" description="Disordered" evidence="1">
    <location>
        <begin position="1"/>
        <end position="109"/>
    </location>
</feature>
<feature type="compositionally biased region" description="Polar residues" evidence="1">
    <location>
        <begin position="45"/>
        <end position="62"/>
    </location>
</feature>
<feature type="non-terminal residue" evidence="2">
    <location>
        <position position="1"/>
    </location>
</feature>
<protein>
    <submittedName>
        <fullName evidence="2">Uncharacterized protein</fullName>
    </submittedName>
</protein>
<dbReference type="Proteomes" id="UP001434883">
    <property type="component" value="Unassembled WGS sequence"/>
</dbReference>
<evidence type="ECO:0000256" key="1">
    <source>
        <dbReference type="SAM" id="MobiDB-lite"/>
    </source>
</evidence>
<sequence>LFAESTPEVSASGVSAPSAYIDGQSAQSGTGSSSFVSLPSTVTTNSQNPSDTYKSTYTSTHLSVGDRARTPSPMESLMGSPRRYGDGTTRTTTTLSSRDLLRGPKPYQQ</sequence>
<evidence type="ECO:0000313" key="2">
    <source>
        <dbReference type="EMBL" id="MEQ2212550.1"/>
    </source>
</evidence>
<reference evidence="2 3" key="1">
    <citation type="submission" date="2021-06" db="EMBL/GenBank/DDBJ databases">
        <authorList>
            <person name="Palmer J.M."/>
        </authorList>
    </citation>
    <scope>NUCLEOTIDE SEQUENCE [LARGE SCALE GENOMIC DNA]</scope>
    <source>
        <strain evidence="2 3">XC_2019</strain>
        <tissue evidence="2">Muscle</tissue>
    </source>
</reference>
<comment type="caution">
    <text evidence="2">The sequence shown here is derived from an EMBL/GenBank/DDBJ whole genome shotgun (WGS) entry which is preliminary data.</text>
</comment>
<name>A0ABV0RW77_9TELE</name>
<gene>
    <name evidence="2" type="ORF">XENOCAPTIV_001226</name>
</gene>
<evidence type="ECO:0000313" key="3">
    <source>
        <dbReference type="Proteomes" id="UP001434883"/>
    </source>
</evidence>
<proteinExistence type="predicted"/>
<organism evidence="2 3">
    <name type="scientific">Xenoophorus captivus</name>
    <dbReference type="NCBI Taxonomy" id="1517983"/>
    <lineage>
        <taxon>Eukaryota</taxon>
        <taxon>Metazoa</taxon>
        <taxon>Chordata</taxon>
        <taxon>Craniata</taxon>
        <taxon>Vertebrata</taxon>
        <taxon>Euteleostomi</taxon>
        <taxon>Actinopterygii</taxon>
        <taxon>Neopterygii</taxon>
        <taxon>Teleostei</taxon>
        <taxon>Neoteleostei</taxon>
        <taxon>Acanthomorphata</taxon>
        <taxon>Ovalentaria</taxon>
        <taxon>Atherinomorphae</taxon>
        <taxon>Cyprinodontiformes</taxon>
        <taxon>Goodeidae</taxon>
        <taxon>Xenoophorus</taxon>
    </lineage>
</organism>
<dbReference type="EMBL" id="JAHRIN010059931">
    <property type="protein sequence ID" value="MEQ2212550.1"/>
    <property type="molecule type" value="Genomic_DNA"/>
</dbReference>
<feature type="compositionally biased region" description="Low complexity" evidence="1">
    <location>
        <begin position="86"/>
        <end position="98"/>
    </location>
</feature>
<keyword evidence="3" id="KW-1185">Reference proteome</keyword>
<feature type="compositionally biased region" description="Low complexity" evidence="1">
    <location>
        <begin position="24"/>
        <end position="44"/>
    </location>
</feature>
<accession>A0ABV0RW77</accession>